<accession>A0A6B2NPE6</accession>
<dbReference type="RefSeq" id="WP_164130652.1">
    <property type="nucleotide sequence ID" value="NZ_JAAGOX010000022.1"/>
</dbReference>
<dbReference type="InterPro" id="IPR014567">
    <property type="entry name" value="UCP031900"/>
</dbReference>
<name>A0A6B2NPE6_9RHOB</name>
<gene>
    <name evidence="2" type="ORF">G0P99_13520</name>
</gene>
<proteinExistence type="predicted"/>
<reference evidence="2" key="1">
    <citation type="submission" date="2020-02" db="EMBL/GenBank/DDBJ databases">
        <title>Delineation of the pyrene-degrading pathway in Roseobacter clade bacteria by genomic analysis.</title>
        <authorList>
            <person name="Zhou H."/>
            <person name="Wang H."/>
        </authorList>
    </citation>
    <scope>NUCLEOTIDE SEQUENCE</scope>
    <source>
        <strain evidence="2">PrR005</strain>
    </source>
</reference>
<dbReference type="EMBL" id="JAAGOX010000022">
    <property type="protein sequence ID" value="NDW45982.1"/>
    <property type="molecule type" value="Genomic_DNA"/>
</dbReference>
<evidence type="ECO:0000313" key="2">
    <source>
        <dbReference type="EMBL" id="NDW45982.1"/>
    </source>
</evidence>
<comment type="caution">
    <text evidence="2">The sequence shown here is derived from an EMBL/GenBank/DDBJ whole genome shotgun (WGS) entry which is preliminary data.</text>
</comment>
<dbReference type="Pfam" id="PF13449">
    <property type="entry name" value="Phytase-like"/>
    <property type="match status" value="1"/>
</dbReference>
<organism evidence="2">
    <name type="scientific">Ruegeria sp. PrR005</name>
    <dbReference type="NCBI Taxonomy" id="2706882"/>
    <lineage>
        <taxon>Bacteria</taxon>
        <taxon>Pseudomonadati</taxon>
        <taxon>Pseudomonadota</taxon>
        <taxon>Alphaproteobacteria</taxon>
        <taxon>Rhodobacterales</taxon>
        <taxon>Roseobacteraceae</taxon>
        <taxon>Ruegeria</taxon>
    </lineage>
</organism>
<evidence type="ECO:0000259" key="1">
    <source>
        <dbReference type="Pfam" id="PF13449"/>
    </source>
</evidence>
<dbReference type="SUPFAM" id="SSF101898">
    <property type="entry name" value="NHL repeat"/>
    <property type="match status" value="1"/>
</dbReference>
<protein>
    <submittedName>
        <fullName evidence="2">Esterase-like activity of phytase family protein</fullName>
    </submittedName>
</protein>
<dbReference type="PIRSF" id="PIRSF031900">
    <property type="entry name" value="UCP031900"/>
    <property type="match status" value="1"/>
</dbReference>
<feature type="domain" description="Phytase-like" evidence="1">
    <location>
        <begin position="42"/>
        <end position="280"/>
    </location>
</feature>
<sequence length="295" mass="32505">MRLGLAVAIGAALLLSLLPARAINRGKAEHLDSFTWNRTDPWFGGFSAIEVGDDGLSMTVLSDRAKILTARISRDGERISGVTPGQVHKVRSSRNKVLNGRAGDSEGLVVAPDGSLYISFEGIARVARYRRIGGPAEVLSRPKAFDHMARNGAFEALAMDPKGRLYTMPESSRAADGTIPVYRWDGRVWDTVFHLDQIGGFLPVAADFGPDGLLYVLERKAGTLGFRSRLRRWTVTEQGASNEETLFQSGTGRHDNLEGLSVWRDAQGKLRATMISDDNFLFLQRTEIVEYRLPD</sequence>
<dbReference type="AlphaFoldDB" id="A0A6B2NPE6"/>
<dbReference type="InterPro" id="IPR027372">
    <property type="entry name" value="Phytase-like_dom"/>
</dbReference>